<dbReference type="KEGG" id="der:6553732"/>
<dbReference type="PhylomeDB" id="B3P4B4"/>
<keyword evidence="3 6" id="KW-0812">Transmembrane</keyword>
<dbReference type="OMA" id="RESFWHK"/>
<dbReference type="AlphaFoldDB" id="B3P4B4"/>
<reference evidence="7 8" key="2">
    <citation type="journal article" date="2008" name="Bioinformatics">
        <title>Assembly reconciliation.</title>
        <authorList>
            <person name="Zimin A.V."/>
            <person name="Smith D.R."/>
            <person name="Sutton G."/>
            <person name="Yorke J.A."/>
        </authorList>
    </citation>
    <scope>NUCLEOTIDE SEQUENCE [LARGE SCALE GENOMIC DNA]</scope>
    <source>
        <strain evidence="7 8">TSC#14021-0224.01</strain>
    </source>
</reference>
<keyword evidence="5 6" id="KW-0472">Membrane</keyword>
<evidence type="ECO:0000256" key="2">
    <source>
        <dbReference type="ARBA" id="ARBA00006945"/>
    </source>
</evidence>
<name>B3P4B4_DROER</name>
<gene>
    <name evidence="7" type="primary">Dere\GG17122</name>
    <name evidence="7" type="ORF">Dere_GG17122</name>
</gene>
<organism evidence="7 8">
    <name type="scientific">Drosophila erecta</name>
    <name type="common">Fruit fly</name>
    <dbReference type="NCBI Taxonomy" id="7220"/>
    <lineage>
        <taxon>Eukaryota</taxon>
        <taxon>Metazoa</taxon>
        <taxon>Ecdysozoa</taxon>
        <taxon>Arthropoda</taxon>
        <taxon>Hexapoda</taxon>
        <taxon>Insecta</taxon>
        <taxon>Pterygota</taxon>
        <taxon>Neoptera</taxon>
        <taxon>Endopterygota</taxon>
        <taxon>Diptera</taxon>
        <taxon>Brachycera</taxon>
        <taxon>Muscomorpha</taxon>
        <taxon>Ephydroidea</taxon>
        <taxon>Drosophilidae</taxon>
        <taxon>Drosophila</taxon>
        <taxon>Sophophora</taxon>
    </lineage>
</organism>
<evidence type="ECO:0000256" key="5">
    <source>
        <dbReference type="ARBA" id="ARBA00023136"/>
    </source>
</evidence>
<accession>B3P4B4</accession>
<evidence type="ECO:0000256" key="1">
    <source>
        <dbReference type="ARBA" id="ARBA00004141"/>
    </source>
</evidence>
<dbReference type="InterPro" id="IPR002995">
    <property type="entry name" value="Surf4"/>
</dbReference>
<evidence type="ECO:0000313" key="8">
    <source>
        <dbReference type="Proteomes" id="UP000008711"/>
    </source>
</evidence>
<comment type="subcellular location">
    <subcellularLocation>
        <location evidence="1">Membrane</location>
        <topology evidence="1">Multi-pass membrane protein</topology>
    </subcellularLocation>
</comment>
<feature type="transmembrane region" description="Helical" evidence="6">
    <location>
        <begin position="152"/>
        <end position="172"/>
    </location>
</feature>
<dbReference type="HOGENOM" id="CLU_104330_0_0_1"/>
<protein>
    <submittedName>
        <fullName evidence="7">GG17122</fullName>
    </submittedName>
</protein>
<evidence type="ECO:0000256" key="4">
    <source>
        <dbReference type="ARBA" id="ARBA00022989"/>
    </source>
</evidence>
<keyword evidence="4 6" id="KW-1133">Transmembrane helix</keyword>
<feature type="transmembrane region" description="Helical" evidence="6">
    <location>
        <begin position="212"/>
        <end position="229"/>
    </location>
</feature>
<feature type="transmembrane region" description="Helical" evidence="6">
    <location>
        <begin position="109"/>
        <end position="128"/>
    </location>
</feature>
<evidence type="ECO:0000256" key="3">
    <source>
        <dbReference type="ARBA" id="ARBA00022692"/>
    </source>
</evidence>
<dbReference type="Proteomes" id="UP000008711">
    <property type="component" value="Unassembled WGS sequence"/>
</dbReference>
<evidence type="ECO:0000256" key="6">
    <source>
        <dbReference type="SAM" id="Phobius"/>
    </source>
</evidence>
<dbReference type="Pfam" id="PF02077">
    <property type="entry name" value="SURF4"/>
    <property type="match status" value="1"/>
</dbReference>
<dbReference type="OrthoDB" id="7859621at2759"/>
<evidence type="ECO:0000313" key="7">
    <source>
        <dbReference type="EMBL" id="EDV49359.1"/>
    </source>
</evidence>
<feature type="transmembrane region" description="Helical" evidence="6">
    <location>
        <begin position="19"/>
        <end position="38"/>
    </location>
</feature>
<feature type="transmembrane region" description="Helical" evidence="6">
    <location>
        <begin position="50"/>
        <end position="71"/>
    </location>
</feature>
<dbReference type="GO" id="GO:0016020">
    <property type="term" value="C:membrane"/>
    <property type="evidence" value="ECO:0007669"/>
    <property type="project" value="UniProtKB-SubCell"/>
</dbReference>
<comment type="similarity">
    <text evidence="2">Belongs to the SURF4 family.</text>
</comment>
<dbReference type="eggNOG" id="KOG3998">
    <property type="taxonomic scope" value="Eukaryota"/>
</dbReference>
<sequence length="236" mass="26766">MMGIDALILQVYQRRMVKILLATFARMLIVSSFLADALHICQYWRLEQSILNMNCCCGLIAAGVCINLLAIGQFIGSALIVTRIQINLGTGLIWMAAHLRMAVNPSQWSLVRYFQLCNVISALLVIMLRSRRTPVVAFLLLTYVNCKNKDRLLWHVLYKYAVKLLVGFILVGYRQRVSAGLMVLLLSIHCVDMHIWLDSSLRHAALTSSDNFWHKVSVAGGLIFIVVNSRHYHSMF</sequence>
<keyword evidence="8" id="KW-1185">Reference proteome</keyword>
<dbReference type="EMBL" id="CH954181">
    <property type="protein sequence ID" value="EDV49359.1"/>
    <property type="molecule type" value="Genomic_DNA"/>
</dbReference>
<reference evidence="7 8" key="1">
    <citation type="journal article" date="2007" name="Nature">
        <title>Evolution of genes and genomes on the Drosophila phylogeny.</title>
        <authorList>
            <consortium name="Drosophila 12 Genomes Consortium"/>
            <person name="Clark A.G."/>
            <person name="Eisen M.B."/>
            <person name="Smith D.R."/>
            <person name="Bergman C.M."/>
            <person name="Oliver B."/>
            <person name="Markow T.A."/>
            <person name="Kaufman T.C."/>
            <person name="Kellis M."/>
            <person name="Gelbart W."/>
            <person name="Iyer V.N."/>
            <person name="Pollard D.A."/>
            <person name="Sackton T.B."/>
            <person name="Larracuente A.M."/>
            <person name="Singh N.D."/>
            <person name="Abad J.P."/>
            <person name="Abt D.N."/>
            <person name="Adryan B."/>
            <person name="Aguade M."/>
            <person name="Akashi H."/>
            <person name="Anderson W.W."/>
            <person name="Aquadro C.F."/>
            <person name="Ardell D.H."/>
            <person name="Arguello R."/>
            <person name="Artieri C.G."/>
            <person name="Barbash D.A."/>
            <person name="Barker D."/>
            <person name="Barsanti P."/>
            <person name="Batterham P."/>
            <person name="Batzoglou S."/>
            <person name="Begun D."/>
            <person name="Bhutkar A."/>
            <person name="Blanco E."/>
            <person name="Bosak S.A."/>
            <person name="Bradley R.K."/>
            <person name="Brand A.D."/>
            <person name="Brent M.R."/>
            <person name="Brooks A.N."/>
            <person name="Brown R.H."/>
            <person name="Butlin R.K."/>
            <person name="Caggese C."/>
            <person name="Calvi B.R."/>
            <person name="Bernardo de Carvalho A."/>
            <person name="Caspi A."/>
            <person name="Castrezana S."/>
            <person name="Celniker S.E."/>
            <person name="Chang J.L."/>
            <person name="Chapple C."/>
            <person name="Chatterji S."/>
            <person name="Chinwalla A."/>
            <person name="Civetta A."/>
            <person name="Clifton S.W."/>
            <person name="Comeron J.M."/>
            <person name="Costello J.C."/>
            <person name="Coyne J.A."/>
            <person name="Daub J."/>
            <person name="David R.G."/>
            <person name="Delcher A.L."/>
            <person name="Delehaunty K."/>
            <person name="Do C.B."/>
            <person name="Ebling H."/>
            <person name="Edwards K."/>
            <person name="Eickbush T."/>
            <person name="Evans J.D."/>
            <person name="Filipski A."/>
            <person name="Findeiss S."/>
            <person name="Freyhult E."/>
            <person name="Fulton L."/>
            <person name="Fulton R."/>
            <person name="Garcia A.C."/>
            <person name="Gardiner A."/>
            <person name="Garfield D.A."/>
            <person name="Garvin B.E."/>
            <person name="Gibson G."/>
            <person name="Gilbert D."/>
            <person name="Gnerre S."/>
            <person name="Godfrey J."/>
            <person name="Good R."/>
            <person name="Gotea V."/>
            <person name="Gravely B."/>
            <person name="Greenberg A.J."/>
            <person name="Griffiths-Jones S."/>
            <person name="Gross S."/>
            <person name="Guigo R."/>
            <person name="Gustafson E.A."/>
            <person name="Haerty W."/>
            <person name="Hahn M.W."/>
            <person name="Halligan D.L."/>
            <person name="Halpern A.L."/>
            <person name="Halter G.M."/>
            <person name="Han M.V."/>
            <person name="Heger A."/>
            <person name="Hillier L."/>
            <person name="Hinrichs A.S."/>
            <person name="Holmes I."/>
            <person name="Hoskins R.A."/>
            <person name="Hubisz M.J."/>
            <person name="Hultmark D."/>
            <person name="Huntley M.A."/>
            <person name="Jaffe D.B."/>
            <person name="Jagadeeshan S."/>
            <person name="Jeck W.R."/>
            <person name="Johnson J."/>
            <person name="Jones C.D."/>
            <person name="Jordan W.C."/>
            <person name="Karpen G.H."/>
            <person name="Kataoka E."/>
            <person name="Keightley P.D."/>
            <person name="Kheradpour P."/>
            <person name="Kirkness E.F."/>
            <person name="Koerich L.B."/>
            <person name="Kristiansen K."/>
            <person name="Kudrna D."/>
            <person name="Kulathinal R.J."/>
            <person name="Kumar S."/>
            <person name="Kwok R."/>
            <person name="Lander E."/>
            <person name="Langley C.H."/>
            <person name="Lapoint R."/>
            <person name="Lazzaro B.P."/>
            <person name="Lee S.J."/>
            <person name="Levesque L."/>
            <person name="Li R."/>
            <person name="Lin C.F."/>
            <person name="Lin M.F."/>
            <person name="Lindblad-Toh K."/>
            <person name="Llopart A."/>
            <person name="Long M."/>
            <person name="Low L."/>
            <person name="Lozovsky E."/>
            <person name="Lu J."/>
            <person name="Luo M."/>
            <person name="Machado C.A."/>
            <person name="Makalowski W."/>
            <person name="Marzo M."/>
            <person name="Matsuda M."/>
            <person name="Matzkin L."/>
            <person name="McAllister B."/>
            <person name="McBride C.S."/>
            <person name="McKernan B."/>
            <person name="McKernan K."/>
            <person name="Mendez-Lago M."/>
            <person name="Minx P."/>
            <person name="Mollenhauer M.U."/>
            <person name="Montooth K."/>
            <person name="Mount S.M."/>
            <person name="Mu X."/>
            <person name="Myers E."/>
            <person name="Negre B."/>
            <person name="Newfeld S."/>
            <person name="Nielsen R."/>
            <person name="Noor M.A."/>
            <person name="O'Grady P."/>
            <person name="Pachter L."/>
            <person name="Papaceit M."/>
            <person name="Parisi M.J."/>
            <person name="Parisi M."/>
            <person name="Parts L."/>
            <person name="Pedersen J.S."/>
            <person name="Pesole G."/>
            <person name="Phillippy A.M."/>
            <person name="Ponting C.P."/>
            <person name="Pop M."/>
            <person name="Porcelli D."/>
            <person name="Powell J.R."/>
            <person name="Prohaska S."/>
            <person name="Pruitt K."/>
            <person name="Puig M."/>
            <person name="Quesneville H."/>
            <person name="Ram K.R."/>
            <person name="Rand D."/>
            <person name="Rasmussen M.D."/>
            <person name="Reed L.K."/>
            <person name="Reenan R."/>
            <person name="Reily A."/>
            <person name="Remington K.A."/>
            <person name="Rieger T.T."/>
            <person name="Ritchie M.G."/>
            <person name="Robin C."/>
            <person name="Rogers Y.H."/>
            <person name="Rohde C."/>
            <person name="Rozas J."/>
            <person name="Rubenfield M.J."/>
            <person name="Ruiz A."/>
            <person name="Russo S."/>
            <person name="Salzberg S.L."/>
            <person name="Sanchez-Gracia A."/>
            <person name="Saranga D.J."/>
            <person name="Sato H."/>
            <person name="Schaeffer S.W."/>
            <person name="Schatz M.C."/>
            <person name="Schlenke T."/>
            <person name="Schwartz R."/>
            <person name="Segarra C."/>
            <person name="Singh R.S."/>
            <person name="Sirot L."/>
            <person name="Sirota M."/>
            <person name="Sisneros N.B."/>
            <person name="Smith C.D."/>
            <person name="Smith T.F."/>
            <person name="Spieth J."/>
            <person name="Stage D.E."/>
            <person name="Stark A."/>
            <person name="Stephan W."/>
            <person name="Strausberg R.L."/>
            <person name="Strempel S."/>
            <person name="Sturgill D."/>
            <person name="Sutton G."/>
            <person name="Sutton G.G."/>
            <person name="Tao W."/>
            <person name="Teichmann S."/>
            <person name="Tobari Y.N."/>
            <person name="Tomimura Y."/>
            <person name="Tsolas J.M."/>
            <person name="Valente V.L."/>
            <person name="Venter E."/>
            <person name="Venter J.C."/>
            <person name="Vicario S."/>
            <person name="Vieira F.G."/>
            <person name="Vilella A.J."/>
            <person name="Villasante A."/>
            <person name="Walenz B."/>
            <person name="Wang J."/>
            <person name="Wasserman M."/>
            <person name="Watts T."/>
            <person name="Wilson D."/>
            <person name="Wilson R.K."/>
            <person name="Wing R.A."/>
            <person name="Wolfner M.F."/>
            <person name="Wong A."/>
            <person name="Wong G.K."/>
            <person name="Wu C.I."/>
            <person name="Wu G."/>
            <person name="Yamamoto D."/>
            <person name="Yang H.P."/>
            <person name="Yang S.P."/>
            <person name="Yorke J.A."/>
            <person name="Yoshida K."/>
            <person name="Zdobnov E."/>
            <person name="Zhang P."/>
            <person name="Zhang Y."/>
            <person name="Zimin A.V."/>
            <person name="Baldwin J."/>
            <person name="Abdouelleil A."/>
            <person name="Abdulkadir J."/>
            <person name="Abebe A."/>
            <person name="Abera B."/>
            <person name="Abreu J."/>
            <person name="Acer S.C."/>
            <person name="Aftuck L."/>
            <person name="Alexander A."/>
            <person name="An P."/>
            <person name="Anderson E."/>
            <person name="Anderson S."/>
            <person name="Arachi H."/>
            <person name="Azer M."/>
            <person name="Bachantsang P."/>
            <person name="Barry A."/>
            <person name="Bayul T."/>
            <person name="Berlin A."/>
            <person name="Bessette D."/>
            <person name="Bloom T."/>
            <person name="Blye J."/>
            <person name="Boguslavskiy L."/>
            <person name="Bonnet C."/>
            <person name="Boukhgalter B."/>
            <person name="Bourzgui I."/>
            <person name="Brown A."/>
            <person name="Cahill P."/>
            <person name="Channer S."/>
            <person name="Cheshatsang Y."/>
            <person name="Chuda L."/>
            <person name="Citroen M."/>
            <person name="Collymore A."/>
            <person name="Cooke P."/>
            <person name="Costello M."/>
            <person name="D'Aco K."/>
            <person name="Daza R."/>
            <person name="De Haan G."/>
            <person name="DeGray S."/>
            <person name="DeMaso C."/>
            <person name="Dhargay N."/>
            <person name="Dooley K."/>
            <person name="Dooley E."/>
            <person name="Doricent M."/>
            <person name="Dorje P."/>
            <person name="Dorjee K."/>
            <person name="Dupes A."/>
            <person name="Elong R."/>
            <person name="Falk J."/>
            <person name="Farina A."/>
            <person name="Faro S."/>
            <person name="Ferguson D."/>
            <person name="Fisher S."/>
            <person name="Foley C.D."/>
            <person name="Franke A."/>
            <person name="Friedrich D."/>
            <person name="Gadbois L."/>
            <person name="Gearin G."/>
            <person name="Gearin C.R."/>
            <person name="Giannoukos G."/>
            <person name="Goode T."/>
            <person name="Graham J."/>
            <person name="Grandbois E."/>
            <person name="Grewal S."/>
            <person name="Gyaltsen K."/>
            <person name="Hafez N."/>
            <person name="Hagos B."/>
            <person name="Hall J."/>
            <person name="Henson C."/>
            <person name="Hollinger A."/>
            <person name="Honan T."/>
            <person name="Huard M.D."/>
            <person name="Hughes L."/>
            <person name="Hurhula B."/>
            <person name="Husby M.E."/>
            <person name="Kamat A."/>
            <person name="Kanga B."/>
            <person name="Kashin S."/>
            <person name="Khazanovich D."/>
            <person name="Kisner P."/>
            <person name="Lance K."/>
            <person name="Lara M."/>
            <person name="Lee W."/>
            <person name="Lennon N."/>
            <person name="Letendre F."/>
            <person name="LeVine R."/>
            <person name="Lipovsky A."/>
            <person name="Liu X."/>
            <person name="Liu J."/>
            <person name="Liu S."/>
            <person name="Lokyitsang T."/>
            <person name="Lokyitsang Y."/>
            <person name="Lubonja R."/>
            <person name="Lui A."/>
            <person name="MacDonald P."/>
            <person name="Magnisalis V."/>
            <person name="Maru K."/>
            <person name="Matthews C."/>
            <person name="McCusker W."/>
            <person name="McDonough S."/>
            <person name="Mehta T."/>
            <person name="Meldrim J."/>
            <person name="Meneus L."/>
            <person name="Mihai O."/>
            <person name="Mihalev A."/>
            <person name="Mihova T."/>
            <person name="Mittelman R."/>
            <person name="Mlenga V."/>
            <person name="Montmayeur A."/>
            <person name="Mulrain L."/>
            <person name="Navidi A."/>
            <person name="Naylor J."/>
            <person name="Negash T."/>
            <person name="Nguyen T."/>
            <person name="Nguyen N."/>
            <person name="Nicol R."/>
            <person name="Norbu C."/>
            <person name="Norbu N."/>
            <person name="Novod N."/>
            <person name="O'Neill B."/>
            <person name="Osman S."/>
            <person name="Markiewicz E."/>
            <person name="Oyono O.L."/>
            <person name="Patti C."/>
            <person name="Phunkhang P."/>
            <person name="Pierre F."/>
            <person name="Priest M."/>
            <person name="Raghuraman S."/>
            <person name="Rege F."/>
            <person name="Reyes R."/>
            <person name="Rise C."/>
            <person name="Rogov P."/>
            <person name="Ross K."/>
            <person name="Ryan E."/>
            <person name="Settipalli S."/>
            <person name="Shea T."/>
            <person name="Sherpa N."/>
            <person name="Shi L."/>
            <person name="Shih D."/>
            <person name="Sparrow T."/>
            <person name="Spaulding J."/>
            <person name="Stalker J."/>
            <person name="Stange-Thomann N."/>
            <person name="Stavropoulos S."/>
            <person name="Stone C."/>
            <person name="Strader C."/>
            <person name="Tesfaye S."/>
            <person name="Thomson T."/>
            <person name="Thoulutsang Y."/>
            <person name="Thoulutsang D."/>
            <person name="Topham K."/>
            <person name="Topping I."/>
            <person name="Tsamla T."/>
            <person name="Vassiliev H."/>
            <person name="Vo A."/>
            <person name="Wangchuk T."/>
            <person name="Wangdi T."/>
            <person name="Weiand M."/>
            <person name="Wilkinson J."/>
            <person name="Wilson A."/>
            <person name="Yadav S."/>
            <person name="Young G."/>
            <person name="Yu Q."/>
            <person name="Zembek L."/>
            <person name="Zhong D."/>
            <person name="Zimmer A."/>
            <person name="Zwirko Z."/>
            <person name="Jaffe D.B."/>
            <person name="Alvarez P."/>
            <person name="Brockman W."/>
            <person name="Butler J."/>
            <person name="Chin C."/>
            <person name="Gnerre S."/>
            <person name="Grabherr M."/>
            <person name="Kleber M."/>
            <person name="Mauceli E."/>
            <person name="MacCallum I."/>
        </authorList>
    </citation>
    <scope>NUCLEOTIDE SEQUENCE [LARGE SCALE GENOMIC DNA]</scope>
    <source>
        <strain evidence="7 8">TSC#14021-0224.01</strain>
    </source>
</reference>
<feature type="transmembrane region" description="Helical" evidence="6">
    <location>
        <begin position="179"/>
        <end position="197"/>
    </location>
</feature>
<proteinExistence type="inferred from homology"/>